<sequence>MKFEHLVEINDLSNPLIEVISREQLWRGLILRAESPKMFVSYIDQCAITDRTEVSMTREIQYGTLLITDHVSMVHNDYVHYEVPAQDQIPPSSLRMSIEEPEPDHLFVRFCYEDGHTAAEDEANEMYDEYRRSAYHEADVDTIRVIRELAEGGLLNALMN</sequence>
<name>A0ABY9RI63_9BURK</name>
<keyword evidence="2" id="KW-1185">Reference proteome</keyword>
<evidence type="ECO:0000313" key="2">
    <source>
        <dbReference type="Proteomes" id="UP001181355"/>
    </source>
</evidence>
<accession>A0ABY9RI63</accession>
<dbReference type="Gene3D" id="3.30.530.20">
    <property type="match status" value="1"/>
</dbReference>
<proteinExistence type="predicted"/>
<organism evidence="1 2">
    <name type="scientific">Undibacterium cyanobacteriorum</name>
    <dbReference type="NCBI Taxonomy" id="3073561"/>
    <lineage>
        <taxon>Bacteria</taxon>
        <taxon>Pseudomonadati</taxon>
        <taxon>Pseudomonadota</taxon>
        <taxon>Betaproteobacteria</taxon>
        <taxon>Burkholderiales</taxon>
        <taxon>Oxalobacteraceae</taxon>
        <taxon>Undibacterium</taxon>
    </lineage>
</organism>
<gene>
    <name evidence="1" type="ORF">RF679_18115</name>
</gene>
<dbReference type="RefSeq" id="WP_309482025.1">
    <property type="nucleotide sequence ID" value="NZ_CP133720.1"/>
</dbReference>
<dbReference type="CDD" id="cd08863">
    <property type="entry name" value="SRPBCC_DUF1857"/>
    <property type="match status" value="1"/>
</dbReference>
<dbReference type="InterPro" id="IPR023393">
    <property type="entry name" value="START-like_dom_sf"/>
</dbReference>
<dbReference type="Pfam" id="PF08982">
    <property type="entry name" value="AtaL"/>
    <property type="match status" value="1"/>
</dbReference>
<protein>
    <submittedName>
        <fullName evidence="1">SRPBCC family protein</fullName>
    </submittedName>
</protein>
<dbReference type="Proteomes" id="UP001181355">
    <property type="component" value="Chromosome"/>
</dbReference>
<dbReference type="InterPro" id="IPR015075">
    <property type="entry name" value="AtaL"/>
</dbReference>
<reference evidence="1" key="1">
    <citation type="submission" date="2023-09" db="EMBL/GenBank/DDBJ databases">
        <title>Undibacterium sp. 20NA77.5 isolated from freshwater.</title>
        <authorList>
            <person name="Le V."/>
            <person name="Ko S.-R."/>
            <person name="Ahn C.-Y."/>
            <person name="Oh H.-M."/>
        </authorList>
    </citation>
    <scope>NUCLEOTIDE SEQUENCE</scope>
    <source>
        <strain evidence="1">20NA77.5</strain>
    </source>
</reference>
<dbReference type="EMBL" id="CP133720">
    <property type="protein sequence ID" value="WMW80533.1"/>
    <property type="molecule type" value="Genomic_DNA"/>
</dbReference>
<dbReference type="SUPFAM" id="SSF55961">
    <property type="entry name" value="Bet v1-like"/>
    <property type="match status" value="1"/>
</dbReference>
<evidence type="ECO:0000313" key="1">
    <source>
        <dbReference type="EMBL" id="WMW80533.1"/>
    </source>
</evidence>